<protein>
    <submittedName>
        <fullName evidence="1">Uncharacterized protein</fullName>
    </submittedName>
</protein>
<evidence type="ECO:0000313" key="1">
    <source>
        <dbReference type="EMBL" id="GFD60783.1"/>
    </source>
</evidence>
<accession>A0A699XNE2</accession>
<dbReference type="EMBL" id="BKCJ011882511">
    <property type="protein sequence ID" value="GFD60783.1"/>
    <property type="molecule type" value="Genomic_DNA"/>
</dbReference>
<reference evidence="1" key="1">
    <citation type="journal article" date="2019" name="Sci. Rep.">
        <title>Draft genome of Tanacetum cinerariifolium, the natural source of mosquito coil.</title>
        <authorList>
            <person name="Yamashiro T."/>
            <person name="Shiraishi A."/>
            <person name="Satake H."/>
            <person name="Nakayama K."/>
        </authorList>
    </citation>
    <scope>NUCLEOTIDE SEQUENCE</scope>
</reference>
<comment type="caution">
    <text evidence="1">The sequence shown here is derived from an EMBL/GenBank/DDBJ whole genome shotgun (WGS) entry which is preliminary data.</text>
</comment>
<feature type="non-terminal residue" evidence="1">
    <location>
        <position position="79"/>
    </location>
</feature>
<sequence>MLSQYPRAYLDIEASVLEQVLGTLNHAHAYQPVYVAGIDLHEAVIGTEHVSFCIAVHVHGTRPQAAFRNADSLQQHGVH</sequence>
<dbReference type="AlphaFoldDB" id="A0A699XNE2"/>
<organism evidence="1">
    <name type="scientific">Tanacetum cinerariifolium</name>
    <name type="common">Dalmatian daisy</name>
    <name type="synonym">Chrysanthemum cinerariifolium</name>
    <dbReference type="NCBI Taxonomy" id="118510"/>
    <lineage>
        <taxon>Eukaryota</taxon>
        <taxon>Viridiplantae</taxon>
        <taxon>Streptophyta</taxon>
        <taxon>Embryophyta</taxon>
        <taxon>Tracheophyta</taxon>
        <taxon>Spermatophyta</taxon>
        <taxon>Magnoliopsida</taxon>
        <taxon>eudicotyledons</taxon>
        <taxon>Gunneridae</taxon>
        <taxon>Pentapetalae</taxon>
        <taxon>asterids</taxon>
        <taxon>campanulids</taxon>
        <taxon>Asterales</taxon>
        <taxon>Asteraceae</taxon>
        <taxon>Asteroideae</taxon>
        <taxon>Anthemideae</taxon>
        <taxon>Anthemidinae</taxon>
        <taxon>Tanacetum</taxon>
    </lineage>
</organism>
<name>A0A699XNE2_TANCI</name>
<proteinExistence type="predicted"/>
<gene>
    <name evidence="1" type="ORF">Tci_932752</name>
</gene>